<dbReference type="EMBL" id="PYLO01000001">
    <property type="protein sequence ID" value="PST38712.1"/>
    <property type="molecule type" value="Genomic_DNA"/>
</dbReference>
<keyword evidence="2" id="KW-0808">Transferase</keyword>
<name>A0A2T3FTW1_9CLOT</name>
<keyword evidence="1" id="KW-0472">Membrane</keyword>
<protein>
    <submittedName>
        <fullName evidence="2">O-linked GlcNAc transferase-like protein</fullName>
    </submittedName>
</protein>
<comment type="caution">
    <text evidence="2">The sequence shown here is derived from an EMBL/GenBank/DDBJ whole genome shotgun (WGS) entry which is preliminary data.</text>
</comment>
<dbReference type="AlphaFoldDB" id="A0A2T3FTW1"/>
<keyword evidence="1" id="KW-0812">Transmembrane</keyword>
<keyword evidence="1" id="KW-1133">Transmembrane helix</keyword>
<reference evidence="2 3" key="1">
    <citation type="submission" date="2018-03" db="EMBL/GenBank/DDBJ databases">
        <title>Lachnoclostridium SNUG30386 gen.nov., sp.nov., isolated from human faeces.</title>
        <authorList>
            <person name="Seo B."/>
            <person name="Jeon K."/>
            <person name="Ko G."/>
        </authorList>
    </citation>
    <scope>NUCLEOTIDE SEQUENCE [LARGE SCALE GENOMIC DNA]</scope>
    <source>
        <strain evidence="2 3">SNUG30386</strain>
    </source>
</reference>
<organism evidence="2 3">
    <name type="scientific">Clostridium fessum</name>
    <dbReference type="NCBI Taxonomy" id="2126740"/>
    <lineage>
        <taxon>Bacteria</taxon>
        <taxon>Bacillati</taxon>
        <taxon>Bacillota</taxon>
        <taxon>Clostridia</taxon>
        <taxon>Eubacteriales</taxon>
        <taxon>Clostridiaceae</taxon>
        <taxon>Clostridium</taxon>
    </lineage>
</organism>
<accession>A0A2T3FTW1</accession>
<feature type="transmembrane region" description="Helical" evidence="1">
    <location>
        <begin position="48"/>
        <end position="71"/>
    </location>
</feature>
<feature type="transmembrane region" description="Helical" evidence="1">
    <location>
        <begin position="20"/>
        <end position="36"/>
    </location>
</feature>
<evidence type="ECO:0000256" key="1">
    <source>
        <dbReference type="SAM" id="Phobius"/>
    </source>
</evidence>
<gene>
    <name evidence="2" type="ORF">C7U56_01810</name>
</gene>
<keyword evidence="3" id="KW-1185">Reference proteome</keyword>
<proteinExistence type="predicted"/>
<sequence>MKKIKKGDYGYRNHFKRKQLFIIALLALFIIAQLVGRSFTDNDSVKKILTVMAIVTVLPAANLASPLIAIFKYHTPEQAFHEAYMPYEEKFEVLYDLVLTTPEDVIPSDVTVVHPTGIYVYCINPKLNVKRAEAGLNELLKANKLDPNLKIVTSRSTFDKRIHSLKPASEYEDDGTVEYGVRVIKGLSM</sequence>
<dbReference type="GO" id="GO:0016740">
    <property type="term" value="F:transferase activity"/>
    <property type="evidence" value="ECO:0007669"/>
    <property type="project" value="UniProtKB-KW"/>
</dbReference>
<dbReference type="Proteomes" id="UP000241048">
    <property type="component" value="Unassembled WGS sequence"/>
</dbReference>
<evidence type="ECO:0000313" key="3">
    <source>
        <dbReference type="Proteomes" id="UP000241048"/>
    </source>
</evidence>
<evidence type="ECO:0000313" key="2">
    <source>
        <dbReference type="EMBL" id="PST38712.1"/>
    </source>
</evidence>
<dbReference type="RefSeq" id="WP_022358597.1">
    <property type="nucleotide sequence ID" value="NZ_CAUWBW010000026.1"/>
</dbReference>